<feature type="signal peptide" evidence="1">
    <location>
        <begin position="1"/>
        <end position="16"/>
    </location>
</feature>
<evidence type="ECO:0000256" key="1">
    <source>
        <dbReference type="SAM" id="SignalP"/>
    </source>
</evidence>
<dbReference type="InterPro" id="IPR036352">
    <property type="entry name" value="Semap_dom_sf"/>
</dbReference>
<dbReference type="OrthoDB" id="9988752at2759"/>
<gene>
    <name evidence="2" type="primary">B4U79_18927</name>
    <name evidence="2" type="ORF">TNCT_459391</name>
</gene>
<dbReference type="Gene3D" id="2.130.10.10">
    <property type="entry name" value="YVTN repeat-like/Quinoprotein amine dehydrogenase"/>
    <property type="match status" value="1"/>
</dbReference>
<dbReference type="AlphaFoldDB" id="A0A8X6F217"/>
<protein>
    <submittedName>
        <fullName evidence="2">Semaphorin-2A-like protein</fullName>
    </submittedName>
</protein>
<feature type="chain" id="PRO_5036479461" evidence="1">
    <location>
        <begin position="17"/>
        <end position="93"/>
    </location>
</feature>
<dbReference type="InterPro" id="IPR015943">
    <property type="entry name" value="WD40/YVTN_repeat-like_dom_sf"/>
</dbReference>
<evidence type="ECO:0000313" key="3">
    <source>
        <dbReference type="Proteomes" id="UP000887116"/>
    </source>
</evidence>
<proteinExistence type="predicted"/>
<comment type="caution">
    <text evidence="2">The sequence shown here is derived from an EMBL/GenBank/DDBJ whole genome shotgun (WGS) entry which is preliminary data.</text>
</comment>
<accession>A0A8X6F217</accession>
<dbReference type="SUPFAM" id="SSF101912">
    <property type="entry name" value="Sema domain"/>
    <property type="match status" value="1"/>
</dbReference>
<reference evidence="2" key="1">
    <citation type="submission" date="2020-07" db="EMBL/GenBank/DDBJ databases">
        <title>Multicomponent nature underlies the extraordinary mechanical properties of spider dragline silk.</title>
        <authorList>
            <person name="Kono N."/>
            <person name="Nakamura H."/>
            <person name="Mori M."/>
            <person name="Yoshida Y."/>
            <person name="Ohtoshi R."/>
            <person name="Malay A.D."/>
            <person name="Moran D.A.P."/>
            <person name="Tomita M."/>
            <person name="Numata K."/>
            <person name="Arakawa K."/>
        </authorList>
    </citation>
    <scope>NUCLEOTIDE SEQUENCE</scope>
</reference>
<organism evidence="2 3">
    <name type="scientific">Trichonephila clavata</name>
    <name type="common">Joro spider</name>
    <name type="synonym">Nephila clavata</name>
    <dbReference type="NCBI Taxonomy" id="2740835"/>
    <lineage>
        <taxon>Eukaryota</taxon>
        <taxon>Metazoa</taxon>
        <taxon>Ecdysozoa</taxon>
        <taxon>Arthropoda</taxon>
        <taxon>Chelicerata</taxon>
        <taxon>Arachnida</taxon>
        <taxon>Araneae</taxon>
        <taxon>Araneomorphae</taxon>
        <taxon>Entelegynae</taxon>
        <taxon>Araneoidea</taxon>
        <taxon>Nephilidae</taxon>
        <taxon>Trichonephila</taxon>
    </lineage>
</organism>
<name>A0A8X6F217_TRICU</name>
<evidence type="ECO:0000313" key="2">
    <source>
        <dbReference type="EMBL" id="GFQ67466.1"/>
    </source>
</evidence>
<dbReference type="EMBL" id="BMAO01020455">
    <property type="protein sequence ID" value="GFQ67466.1"/>
    <property type="molecule type" value="Genomic_DNA"/>
</dbReference>
<sequence length="93" mass="10969">MLAVMLVWCCAGLAAGYRHHPRYPWAPGEARIRHHREHVREFNCGRLFYRTFFLDIRRDILYVGAMDKVFRLNLANINRTRCEIGSLVRGSCF</sequence>
<keyword evidence="1" id="KW-0732">Signal</keyword>
<dbReference type="Proteomes" id="UP000887116">
    <property type="component" value="Unassembled WGS sequence"/>
</dbReference>
<keyword evidence="3" id="KW-1185">Reference proteome</keyword>